<feature type="compositionally biased region" description="Basic and acidic residues" evidence="1">
    <location>
        <begin position="7"/>
        <end position="26"/>
    </location>
</feature>
<name>A0AAP0NE99_LIQFO</name>
<comment type="caution">
    <text evidence="2">The sequence shown here is derived from an EMBL/GenBank/DDBJ whole genome shotgun (WGS) entry which is preliminary data.</text>
</comment>
<feature type="region of interest" description="Disordered" evidence="1">
    <location>
        <begin position="1"/>
        <end position="26"/>
    </location>
</feature>
<evidence type="ECO:0000313" key="3">
    <source>
        <dbReference type="Proteomes" id="UP001415857"/>
    </source>
</evidence>
<organism evidence="2 3">
    <name type="scientific">Liquidambar formosana</name>
    <name type="common">Formosan gum</name>
    <dbReference type="NCBI Taxonomy" id="63359"/>
    <lineage>
        <taxon>Eukaryota</taxon>
        <taxon>Viridiplantae</taxon>
        <taxon>Streptophyta</taxon>
        <taxon>Embryophyta</taxon>
        <taxon>Tracheophyta</taxon>
        <taxon>Spermatophyta</taxon>
        <taxon>Magnoliopsida</taxon>
        <taxon>eudicotyledons</taxon>
        <taxon>Gunneridae</taxon>
        <taxon>Pentapetalae</taxon>
        <taxon>Saxifragales</taxon>
        <taxon>Altingiaceae</taxon>
        <taxon>Liquidambar</taxon>
    </lineage>
</organism>
<dbReference type="AlphaFoldDB" id="A0AAP0NE99"/>
<feature type="region of interest" description="Disordered" evidence="1">
    <location>
        <begin position="52"/>
        <end position="81"/>
    </location>
</feature>
<evidence type="ECO:0000256" key="1">
    <source>
        <dbReference type="SAM" id="MobiDB-lite"/>
    </source>
</evidence>
<accession>A0AAP0NE99</accession>
<dbReference type="EMBL" id="JBBPBK010000015">
    <property type="protein sequence ID" value="KAK9269664.1"/>
    <property type="molecule type" value="Genomic_DNA"/>
</dbReference>
<keyword evidence="3" id="KW-1185">Reference proteome</keyword>
<dbReference type="GO" id="GO:0003824">
    <property type="term" value="F:catalytic activity"/>
    <property type="evidence" value="ECO:0007669"/>
    <property type="project" value="InterPro"/>
</dbReference>
<protein>
    <submittedName>
        <fullName evidence="2">Uncharacterized protein</fullName>
    </submittedName>
</protein>
<dbReference type="Proteomes" id="UP001415857">
    <property type="component" value="Unassembled WGS sequence"/>
</dbReference>
<gene>
    <name evidence="2" type="ORF">L1049_001442</name>
</gene>
<feature type="compositionally biased region" description="Acidic residues" evidence="1">
    <location>
        <begin position="68"/>
        <end position="80"/>
    </location>
</feature>
<evidence type="ECO:0000313" key="2">
    <source>
        <dbReference type="EMBL" id="KAK9269664.1"/>
    </source>
</evidence>
<dbReference type="SUPFAM" id="SSF53927">
    <property type="entry name" value="Cytidine deaminase-like"/>
    <property type="match status" value="1"/>
</dbReference>
<dbReference type="Gene3D" id="3.40.140.10">
    <property type="entry name" value="Cytidine Deaminase, domain 2"/>
    <property type="match status" value="1"/>
</dbReference>
<dbReference type="InterPro" id="IPR016193">
    <property type="entry name" value="Cytidine_deaminase-like"/>
</dbReference>
<reference evidence="2 3" key="1">
    <citation type="journal article" date="2024" name="Plant J.">
        <title>Genome sequences and population genomics reveal climatic adaptation and genomic divergence between two closely related sweetgum species.</title>
        <authorList>
            <person name="Xu W.Q."/>
            <person name="Ren C.Q."/>
            <person name="Zhang X.Y."/>
            <person name="Comes H.P."/>
            <person name="Liu X.H."/>
            <person name="Li Y.G."/>
            <person name="Kettle C.J."/>
            <person name="Jalonen R."/>
            <person name="Gaisberger H."/>
            <person name="Ma Y.Z."/>
            <person name="Qiu Y.X."/>
        </authorList>
    </citation>
    <scope>NUCLEOTIDE SEQUENCE [LARGE SCALE GENOMIC DNA]</scope>
    <source>
        <strain evidence="2">Hangzhou</strain>
    </source>
</reference>
<proteinExistence type="predicted"/>
<sequence>MASVVAKGKEKASEVEKGKDKDKANWDTKAQDIWVDVFVAEARAATGARAWAPTSGELPPMYENFPTENDDDAGSDESEGDDLRAYKEVECGNERQFGAVIVRKDEVVVSCHNIILRNMDPTGHADMQRLQQLERHKLVYGAKAEASIAFGFDSSIAVPKKGTSFYLKAHLEVKRADGEGAVIAEQVFEKTGQVFHALIFE</sequence>